<protein>
    <recommendedName>
        <fullName evidence="3">AB hydrolase-1 domain-containing protein</fullName>
    </recommendedName>
</protein>
<evidence type="ECO:0000313" key="2">
    <source>
        <dbReference type="Proteomes" id="UP000054559"/>
    </source>
</evidence>
<dbReference type="PANTHER" id="PTHR47381:SF3">
    <property type="entry name" value="ALPHA_BETA-HYDROLASES SUPERFAMILY PROTEIN"/>
    <property type="match status" value="1"/>
</dbReference>
<evidence type="ECO:0008006" key="3">
    <source>
        <dbReference type="Google" id="ProtNLM"/>
    </source>
</evidence>
<dbReference type="Proteomes" id="UP000054559">
    <property type="component" value="Unassembled WGS sequence"/>
</dbReference>
<dbReference type="Gene3D" id="3.40.50.1820">
    <property type="entry name" value="alpha/beta hydrolase"/>
    <property type="match status" value="1"/>
</dbReference>
<proteinExistence type="predicted"/>
<gene>
    <name evidence="1" type="ORF">CISG_08082</name>
</gene>
<name>A0A0J8U0L8_COCIT</name>
<dbReference type="AlphaFoldDB" id="A0A0J8U0L8"/>
<dbReference type="EMBL" id="DS268178">
    <property type="protein sequence ID" value="KMU79802.1"/>
    <property type="molecule type" value="Genomic_DNA"/>
</dbReference>
<dbReference type="InterPro" id="IPR029058">
    <property type="entry name" value="AB_hydrolase_fold"/>
</dbReference>
<evidence type="ECO:0000313" key="1">
    <source>
        <dbReference type="EMBL" id="KMU79802.1"/>
    </source>
</evidence>
<dbReference type="OrthoDB" id="2152248at2759"/>
<organism evidence="1 2">
    <name type="scientific">Coccidioides immitis RMSCC 3703</name>
    <dbReference type="NCBI Taxonomy" id="454286"/>
    <lineage>
        <taxon>Eukaryota</taxon>
        <taxon>Fungi</taxon>
        <taxon>Dikarya</taxon>
        <taxon>Ascomycota</taxon>
        <taxon>Pezizomycotina</taxon>
        <taxon>Eurotiomycetes</taxon>
        <taxon>Eurotiomycetidae</taxon>
        <taxon>Onygenales</taxon>
        <taxon>Onygenaceae</taxon>
        <taxon>Coccidioides</taxon>
    </lineage>
</organism>
<accession>A0A0J8U0L8</accession>
<sequence length="477" mass="52769">MMLSLPTECLDQGWLCLPHQGSSAKVLLNEFGHGEVGQLTKPWNFYKCLTSIVDHIPGLLKTCFPTECLINLAPIDINIANTNDPMVKTYATPSPNVSKKEFVIGGILCAVHGLEELPVQCKHVSCLYVLHPRGNTMQSMKGIATSAVADWNERLKNGKVSTSQQDNGLIAVCFDQRNHGTREVDKLRNEAWRQGNPNHAQDMFSIFKNHGTREVDKLRNEAWRQGNPNHAQDMFSIFNGTARDVSQIMDFIGSYVFPDADRHITNSLVLGVSLGAHAAWHCLLHEPRIRAAVIVIGCPDYVSLMSDRARLSKLASWKDSSPPGSQFLGSKDFPQNLVDMVKIWDPAGLLFSQMDDSCLKEPIKPSTVREPTKAEQKALKTIMRRCLAGKKILNLSGGSDKLVPYSRGEPFLTWLKKAIASGGWFAEGRVSLEDIVFDGAGHEVTPAMITEAIRFIGETLATGDDEPETEAVFMSRI</sequence>
<dbReference type="PANTHER" id="PTHR47381">
    <property type="entry name" value="ALPHA/BETA-HYDROLASES SUPERFAMILY PROTEIN"/>
    <property type="match status" value="1"/>
</dbReference>
<dbReference type="SUPFAM" id="SSF53474">
    <property type="entry name" value="alpha/beta-Hydrolases"/>
    <property type="match status" value="1"/>
</dbReference>
<dbReference type="STRING" id="454286.A0A0J8U0L8"/>
<reference evidence="2" key="1">
    <citation type="journal article" date="2010" name="Genome Res.">
        <title>Population genomic sequencing of Coccidioides fungi reveals recent hybridization and transposon control.</title>
        <authorList>
            <person name="Neafsey D.E."/>
            <person name="Barker B.M."/>
            <person name="Sharpton T.J."/>
            <person name="Stajich J.E."/>
            <person name="Park D.J."/>
            <person name="Whiston E."/>
            <person name="Hung C.-Y."/>
            <person name="McMahan C."/>
            <person name="White J."/>
            <person name="Sykes S."/>
            <person name="Heiman D."/>
            <person name="Young S."/>
            <person name="Zeng Q."/>
            <person name="Abouelleil A."/>
            <person name="Aftuck L."/>
            <person name="Bessette D."/>
            <person name="Brown A."/>
            <person name="FitzGerald M."/>
            <person name="Lui A."/>
            <person name="Macdonald J.P."/>
            <person name="Priest M."/>
            <person name="Orbach M.J."/>
            <person name="Galgiani J.N."/>
            <person name="Kirkland T.N."/>
            <person name="Cole G.T."/>
            <person name="Birren B.W."/>
            <person name="Henn M.R."/>
            <person name="Taylor J.W."/>
            <person name="Rounsley S.D."/>
        </authorList>
    </citation>
    <scope>NUCLEOTIDE SEQUENCE [LARGE SCALE GENOMIC DNA]</scope>
    <source>
        <strain evidence="2">RMSCC 3703</strain>
    </source>
</reference>